<dbReference type="PANTHER" id="PTHR11008">
    <property type="entry name" value="PROTEIN TAKEOUT-LIKE PROTEIN"/>
    <property type="match status" value="1"/>
</dbReference>
<dbReference type="InterPro" id="IPR010562">
    <property type="entry name" value="Haemolymph_juvenile_hormone-bd"/>
</dbReference>
<proteinExistence type="inferred from homology"/>
<feature type="signal peptide" evidence="4">
    <location>
        <begin position="1"/>
        <end position="17"/>
    </location>
</feature>
<evidence type="ECO:0008006" key="7">
    <source>
        <dbReference type="Google" id="ProtNLM"/>
    </source>
</evidence>
<evidence type="ECO:0000256" key="3">
    <source>
        <dbReference type="ARBA" id="ARBA00060902"/>
    </source>
</evidence>
<name>A0AA38I842_9CUCU</name>
<keyword evidence="6" id="KW-1185">Reference proteome</keyword>
<dbReference type="Proteomes" id="UP001168821">
    <property type="component" value="Unassembled WGS sequence"/>
</dbReference>
<keyword evidence="2" id="KW-0090">Biological rhythms</keyword>
<dbReference type="InterPro" id="IPR038606">
    <property type="entry name" value="To_sf"/>
</dbReference>
<dbReference type="GO" id="GO:0007623">
    <property type="term" value="P:circadian rhythm"/>
    <property type="evidence" value="ECO:0007669"/>
    <property type="project" value="UniProtKB-ARBA"/>
</dbReference>
<organism evidence="5 6">
    <name type="scientific">Zophobas morio</name>
    <dbReference type="NCBI Taxonomy" id="2755281"/>
    <lineage>
        <taxon>Eukaryota</taxon>
        <taxon>Metazoa</taxon>
        <taxon>Ecdysozoa</taxon>
        <taxon>Arthropoda</taxon>
        <taxon>Hexapoda</taxon>
        <taxon>Insecta</taxon>
        <taxon>Pterygota</taxon>
        <taxon>Neoptera</taxon>
        <taxon>Endopterygota</taxon>
        <taxon>Coleoptera</taxon>
        <taxon>Polyphaga</taxon>
        <taxon>Cucujiformia</taxon>
        <taxon>Tenebrionidae</taxon>
        <taxon>Zophobas</taxon>
    </lineage>
</organism>
<feature type="chain" id="PRO_5041345048" description="Protein takeout-like" evidence="4">
    <location>
        <begin position="18"/>
        <end position="247"/>
    </location>
</feature>
<dbReference type="Pfam" id="PF06585">
    <property type="entry name" value="JHBP"/>
    <property type="match status" value="1"/>
</dbReference>
<accession>A0AA38I842</accession>
<evidence type="ECO:0000256" key="4">
    <source>
        <dbReference type="SAM" id="SignalP"/>
    </source>
</evidence>
<evidence type="ECO:0000313" key="5">
    <source>
        <dbReference type="EMBL" id="KAJ3651225.1"/>
    </source>
</evidence>
<sequence>MHSFVTIFCVLIAISGCVKLPSTFQKCDRNKSDFNPCVAKAVENAISQLNHAIPSVGLIGLEPLEISFMSIAPGGGPASFSHNYTNLKLSGLTQGKVSKFDVDFDKKIIYFDFTIPHLRLDFMYDATGKILVLPIDGHGPGVIDLSDLLLSFTFDLEVYEKNGKKYYKIIGSRLTLQPKLIHYKLDNLFNGDERLGKQINDVLNDNWSDIFSDLKSSYEESFNKIFTNTFDRLLGKVPVDEIFGYGK</sequence>
<dbReference type="AlphaFoldDB" id="A0AA38I842"/>
<evidence type="ECO:0000256" key="2">
    <source>
        <dbReference type="ARBA" id="ARBA00023108"/>
    </source>
</evidence>
<comment type="similarity">
    <text evidence="3">Belongs to the TO family.</text>
</comment>
<evidence type="ECO:0000313" key="6">
    <source>
        <dbReference type="Proteomes" id="UP001168821"/>
    </source>
</evidence>
<gene>
    <name evidence="5" type="ORF">Zmor_017276</name>
</gene>
<dbReference type="FunFam" id="3.15.10.30:FF:000001">
    <property type="entry name" value="Takeout-like protein 1"/>
    <property type="match status" value="1"/>
</dbReference>
<comment type="caution">
    <text evidence="5">The sequence shown here is derived from an EMBL/GenBank/DDBJ whole genome shotgun (WGS) entry which is preliminary data.</text>
</comment>
<dbReference type="EMBL" id="JALNTZ010000005">
    <property type="protein sequence ID" value="KAJ3651225.1"/>
    <property type="molecule type" value="Genomic_DNA"/>
</dbReference>
<protein>
    <recommendedName>
        <fullName evidence="7">Protein takeout-like</fullName>
    </recommendedName>
</protein>
<dbReference type="SMART" id="SM00700">
    <property type="entry name" value="JHBP"/>
    <property type="match status" value="1"/>
</dbReference>
<dbReference type="GO" id="GO:0005615">
    <property type="term" value="C:extracellular space"/>
    <property type="evidence" value="ECO:0007669"/>
    <property type="project" value="TreeGrafter"/>
</dbReference>
<reference evidence="5" key="1">
    <citation type="journal article" date="2023" name="G3 (Bethesda)">
        <title>Whole genome assemblies of Zophobas morio and Tenebrio molitor.</title>
        <authorList>
            <person name="Kaur S."/>
            <person name="Stinson S.A."/>
            <person name="diCenzo G.C."/>
        </authorList>
    </citation>
    <scope>NUCLEOTIDE SEQUENCE</scope>
    <source>
        <strain evidence="5">QUZm001</strain>
    </source>
</reference>
<keyword evidence="1 4" id="KW-0732">Signal</keyword>
<dbReference type="PANTHER" id="PTHR11008:SF32">
    <property type="entry name" value="CIRCADIAN CLOCK-CONTROLLED PROTEIN DAYWAKE-RELATED"/>
    <property type="match status" value="1"/>
</dbReference>
<evidence type="ECO:0000256" key="1">
    <source>
        <dbReference type="ARBA" id="ARBA00022729"/>
    </source>
</evidence>
<dbReference type="Gene3D" id="3.15.10.30">
    <property type="entry name" value="Haemolymph juvenile hormone binding protein"/>
    <property type="match status" value="1"/>
</dbReference>